<evidence type="ECO:0000313" key="2">
    <source>
        <dbReference type="Proteomes" id="UP000005233"/>
    </source>
</evidence>
<gene>
    <name evidence="1" type="ordered locus">Mtc_1282</name>
</gene>
<reference evidence="1 2" key="1">
    <citation type="journal article" date="2012" name="J. Bacteriol.">
        <title>Complete genome sequence of a thermophilic methanogen, Methanocella conradii HZ254, isolated from Chinese rice field soil.</title>
        <authorList>
            <person name="Lu Z."/>
            <person name="Lu Y."/>
        </authorList>
    </citation>
    <scope>NUCLEOTIDE SEQUENCE [LARGE SCALE GENOMIC DNA]</scope>
    <source>
        <strain evidence="2">DSM 24694 / JCM 17849 / CGMCC 1.5162 / HZ254</strain>
    </source>
</reference>
<dbReference type="AlphaFoldDB" id="H8I9J1"/>
<keyword evidence="2" id="KW-1185">Reference proteome</keyword>
<evidence type="ECO:0000313" key="1">
    <source>
        <dbReference type="EMBL" id="AFD00036.1"/>
    </source>
</evidence>
<dbReference type="eggNOG" id="arCOG03363">
    <property type="taxonomic scope" value="Archaea"/>
</dbReference>
<protein>
    <submittedName>
        <fullName evidence="1">Uncharacterized protein</fullName>
    </submittedName>
</protein>
<dbReference type="RefSeq" id="WP_014405873.1">
    <property type="nucleotide sequence ID" value="NC_017034.1"/>
</dbReference>
<accession>H8I9J1</accession>
<dbReference type="GeneID" id="11971408"/>
<organism evidence="1 2">
    <name type="scientific">Methanocella conradii (strain DSM 24694 / JCM 17849 / CGMCC 1.5162 / HZ254)</name>
    <dbReference type="NCBI Taxonomy" id="1041930"/>
    <lineage>
        <taxon>Archaea</taxon>
        <taxon>Methanobacteriati</taxon>
        <taxon>Methanobacteriota</taxon>
        <taxon>Stenosarchaea group</taxon>
        <taxon>Methanomicrobia</taxon>
        <taxon>Methanocellales</taxon>
        <taxon>Methanocellaceae</taxon>
        <taxon>Methanocella</taxon>
    </lineage>
</organism>
<dbReference type="Pfam" id="PF16999">
    <property type="entry name" value="V-ATPase_G_2"/>
    <property type="match status" value="1"/>
</dbReference>
<dbReference type="STRING" id="1041930.Mtc_1282"/>
<sequence>MVGQKTLLEQIRDKESELNRRLEVAAKEAEGIVLDARRRAESIIRDAELKGSELAAEHYRRGKAAIDGQVEEIKGSEAMKASALRERGEKNLPAAVDLIIKFVAYH</sequence>
<dbReference type="KEGG" id="mez:Mtc_1282"/>
<dbReference type="HOGENOM" id="CLU_2217050_0_0_2"/>
<name>H8I9J1_METCZ</name>
<dbReference type="Gene3D" id="1.20.5.2950">
    <property type="match status" value="1"/>
</dbReference>
<dbReference type="EMBL" id="CP003243">
    <property type="protein sequence ID" value="AFD00036.1"/>
    <property type="molecule type" value="Genomic_DNA"/>
</dbReference>
<dbReference type="Proteomes" id="UP000005233">
    <property type="component" value="Chromosome"/>
</dbReference>
<proteinExistence type="predicted"/>